<dbReference type="PaxDb" id="4097-A0A1S4CSD3"/>
<evidence type="ECO:0000256" key="5">
    <source>
        <dbReference type="SAM" id="MobiDB-lite"/>
    </source>
</evidence>
<evidence type="ECO:0000256" key="3">
    <source>
        <dbReference type="ARBA" id="ARBA00023163"/>
    </source>
</evidence>
<dbReference type="InterPro" id="IPR025756">
    <property type="entry name" value="Myb_CC_LHEQLE"/>
</dbReference>
<reference evidence="7" key="1">
    <citation type="journal article" date="2014" name="Nat. Commun.">
        <title>The tobacco genome sequence and its comparison with those of tomato and potato.</title>
        <authorList>
            <person name="Sierro N."/>
            <person name="Battey J.N."/>
            <person name="Ouadi S."/>
            <person name="Bakaher N."/>
            <person name="Bovet L."/>
            <person name="Willig A."/>
            <person name="Goepfert S."/>
            <person name="Peitsch M.C."/>
            <person name="Ivanov N.V."/>
        </authorList>
    </citation>
    <scope>NUCLEOTIDE SEQUENCE [LARGE SCALE GENOMIC DNA]</scope>
</reference>
<dbReference type="SUPFAM" id="SSF46689">
    <property type="entry name" value="Homeodomain-like"/>
    <property type="match status" value="1"/>
</dbReference>
<gene>
    <name evidence="8" type="primary">LOC107822184</name>
</gene>
<feature type="domain" description="MYB-CC type transcription factor LHEQLE-containing" evidence="6">
    <location>
        <begin position="134"/>
        <end position="181"/>
    </location>
</feature>
<dbReference type="Gene3D" id="1.10.10.60">
    <property type="entry name" value="Homeodomain-like"/>
    <property type="match status" value="1"/>
</dbReference>
<dbReference type="Pfam" id="PF14379">
    <property type="entry name" value="Myb_CC_LHEQLE"/>
    <property type="match status" value="1"/>
</dbReference>
<evidence type="ECO:0000313" key="8">
    <source>
        <dbReference type="RefSeq" id="XP_016504182.1"/>
    </source>
</evidence>
<proteinExistence type="predicted"/>
<keyword evidence="4" id="KW-0539">Nucleus</keyword>
<accession>A0A1S4CSD3</accession>
<dbReference type="SMR" id="A0A1S4CSD3"/>
<evidence type="ECO:0000256" key="4">
    <source>
        <dbReference type="ARBA" id="ARBA00023242"/>
    </source>
</evidence>
<dbReference type="InterPro" id="IPR009057">
    <property type="entry name" value="Homeodomain-like_sf"/>
</dbReference>
<dbReference type="PANTHER" id="PTHR31499">
    <property type="entry name" value="MYB FAMILY TRANSCRIPTION FACTOR PHL11"/>
    <property type="match status" value="1"/>
</dbReference>
<evidence type="ECO:0000313" key="7">
    <source>
        <dbReference type="Proteomes" id="UP000790787"/>
    </source>
</evidence>
<dbReference type="OMA" id="QRTNEQF"/>
<evidence type="ECO:0000256" key="2">
    <source>
        <dbReference type="ARBA" id="ARBA00023015"/>
    </source>
</evidence>
<dbReference type="RefSeq" id="XP_016504182.1">
    <property type="nucleotide sequence ID" value="XM_016648696.1"/>
</dbReference>
<evidence type="ECO:0000259" key="6">
    <source>
        <dbReference type="Pfam" id="PF14379"/>
    </source>
</evidence>
<dbReference type="AlphaFoldDB" id="A0A1S4CSD3"/>
<dbReference type="FunFam" id="1.10.10.60:FF:000007">
    <property type="entry name" value="Two-component response regulator"/>
    <property type="match status" value="1"/>
</dbReference>
<dbReference type="OrthoDB" id="551907at2759"/>
<comment type="subcellular location">
    <subcellularLocation>
        <location evidence="1">Nucleus</location>
    </subcellularLocation>
</comment>
<feature type="region of interest" description="Disordered" evidence="5">
    <location>
        <begin position="77"/>
        <end position="106"/>
    </location>
</feature>
<dbReference type="GO" id="GO:0005634">
    <property type="term" value="C:nucleus"/>
    <property type="evidence" value="ECO:0007669"/>
    <property type="project" value="UniProtKB-SubCell"/>
</dbReference>
<dbReference type="PANTHER" id="PTHR31499:SF11">
    <property type="entry name" value="MYB FAMILY TRANSCRIPTION FACTOR PHL8"/>
    <property type="match status" value="1"/>
</dbReference>
<dbReference type="KEGG" id="nta:107822184"/>
<dbReference type="GO" id="GO:0003700">
    <property type="term" value="F:DNA-binding transcription factor activity"/>
    <property type="evidence" value="ECO:0007669"/>
    <property type="project" value="InterPro"/>
</dbReference>
<dbReference type="InterPro" id="IPR006447">
    <property type="entry name" value="Myb_dom_plants"/>
</dbReference>
<keyword evidence="2" id="KW-0805">Transcription regulation</keyword>
<evidence type="ECO:0000256" key="1">
    <source>
        <dbReference type="ARBA" id="ARBA00004123"/>
    </source>
</evidence>
<reference evidence="8" key="2">
    <citation type="submission" date="2025-08" db="UniProtKB">
        <authorList>
            <consortium name="RefSeq"/>
        </authorList>
    </citation>
    <scope>IDENTIFICATION</scope>
    <source>
        <tissue evidence="8">Leaf</tissue>
    </source>
</reference>
<dbReference type="GO" id="GO:0003677">
    <property type="term" value="F:DNA binding"/>
    <property type="evidence" value="ECO:0007669"/>
    <property type="project" value="InterPro"/>
</dbReference>
<dbReference type="GeneID" id="107822184"/>
<name>A0A1S4CSD3_TOBAC</name>
<dbReference type="InterPro" id="IPR046955">
    <property type="entry name" value="PHR1-like"/>
</dbReference>
<sequence>MGLQNVESEDMRLVLSRDAKPRLKWTPLLHQRFVDSVTQLGGADKATPKSLKSVMNIHGLTLYHLKSHLQKYRLAKSQLAQSDHKNRQENNLESAIAHNRPKEDENSRNYFGAALRQKQSRDIRDAAQIQMNDLQIARALKVQMEVQRKLHEQIEVQRHLQLRIEAQGKYLQLVLMKAQETVARYASSDELAKAELSQFVSMVNKCCPSSSMSAVTKIDGSISKDRDRRNSPSSSLSTLTKIDDSITKEVGTLMKRNSSILSLNPGDGSGSNAEAKISKKSRTNICNENWIEEPSGKIRDTQRTNEQFVETFDLNSQCINDFDTGPEVIDFIGRCF</sequence>
<dbReference type="STRING" id="4097.A0A1S4CSD3"/>
<keyword evidence="3" id="KW-0804">Transcription</keyword>
<dbReference type="RefSeq" id="XP_016504182.1">
    <property type="nucleotide sequence ID" value="XM_016648696.2"/>
</dbReference>
<keyword evidence="7" id="KW-1185">Reference proteome</keyword>
<organism evidence="7 8">
    <name type="scientific">Nicotiana tabacum</name>
    <name type="common">Common tobacco</name>
    <dbReference type="NCBI Taxonomy" id="4097"/>
    <lineage>
        <taxon>Eukaryota</taxon>
        <taxon>Viridiplantae</taxon>
        <taxon>Streptophyta</taxon>
        <taxon>Embryophyta</taxon>
        <taxon>Tracheophyta</taxon>
        <taxon>Spermatophyta</taxon>
        <taxon>Magnoliopsida</taxon>
        <taxon>eudicotyledons</taxon>
        <taxon>Gunneridae</taxon>
        <taxon>Pentapetalae</taxon>
        <taxon>asterids</taxon>
        <taxon>lamiids</taxon>
        <taxon>Solanales</taxon>
        <taxon>Solanaceae</taxon>
        <taxon>Nicotianoideae</taxon>
        <taxon>Nicotianeae</taxon>
        <taxon>Nicotiana</taxon>
    </lineage>
</organism>
<protein>
    <submittedName>
        <fullName evidence="8">Myb family transcription factor PHL8-like</fullName>
    </submittedName>
</protein>
<dbReference type="NCBIfam" id="TIGR01557">
    <property type="entry name" value="myb_SHAQKYF"/>
    <property type="match status" value="1"/>
</dbReference>
<feature type="region of interest" description="Disordered" evidence="5">
    <location>
        <begin position="218"/>
        <end position="238"/>
    </location>
</feature>
<dbReference type="Proteomes" id="UP000790787">
    <property type="component" value="Chromosome 16"/>
</dbReference>